<dbReference type="RefSeq" id="WP_237856640.1">
    <property type="nucleotide sequence ID" value="NZ_JAKLWS010000071.1"/>
</dbReference>
<name>A0ABS9KJQ6_9BACT</name>
<accession>A0ABS9KJQ6</accession>
<sequence>MGIFLFLGTSCENAIGPDGEAEILQSDIAISDIGDGGDVTLYAGQHTEAGKVVVNKVDGKLEVTFSTNGWCLQETQLQLWQDDLLDQDFVKGRGNLVPGQFKYSAQHDCATSYTYAVDESPSEPWNIAAHAVVQKYSNTNTIVLTENSGIVYGIKRSSGEIYAVDVVNGTANLEFQSSSPPFSGVSPNGLAYDGFNNRMYYTNYRTGVEQRALYYYDYGDNTEYIAGEIGMEVAAADFYNGKYYAMDSYPATDNLHEISFNADGTIASNNSYDISGDTHKWEFSGDIAIKEGVLFGWGLCRIHNKYEYFTYNLSTEDFEVHNVSYTKSLQLAFGSNGVLYGHRSGTDEINSSISGNFYEVNTGDGSVSAPSISAQQSQLTYTDTASGFQYEKKTEGGTETAWGSAVPSLENGGGNWSAYFEYTP</sequence>
<reference evidence="1" key="2">
    <citation type="submission" date="2024-05" db="EMBL/GenBank/DDBJ databases">
        <title>Rhodohalobacter halophilus gen. nov., sp. nov., a moderately halophilic member of the family Balneolaceae.</title>
        <authorList>
            <person name="Xia J."/>
        </authorList>
    </citation>
    <scope>NUCLEOTIDE SEQUENCE</scope>
    <source>
        <strain evidence="1">WB101</strain>
    </source>
</reference>
<evidence type="ECO:0000313" key="1">
    <source>
        <dbReference type="EMBL" id="MCG2591087.1"/>
    </source>
</evidence>
<dbReference type="SUPFAM" id="SSF63825">
    <property type="entry name" value="YWTD domain"/>
    <property type="match status" value="1"/>
</dbReference>
<proteinExistence type="predicted"/>
<dbReference type="Proteomes" id="UP001165366">
    <property type="component" value="Unassembled WGS sequence"/>
</dbReference>
<reference evidence="1" key="1">
    <citation type="submission" date="2022-01" db="EMBL/GenBank/DDBJ databases">
        <authorList>
            <person name="Wang Y."/>
        </authorList>
    </citation>
    <scope>NUCLEOTIDE SEQUENCE</scope>
    <source>
        <strain evidence="1">WB101</strain>
    </source>
</reference>
<comment type="caution">
    <text evidence="1">The sequence shown here is derived from an EMBL/GenBank/DDBJ whole genome shotgun (WGS) entry which is preliminary data.</text>
</comment>
<dbReference type="EMBL" id="JAKLWS010000071">
    <property type="protein sequence ID" value="MCG2591087.1"/>
    <property type="molecule type" value="Genomic_DNA"/>
</dbReference>
<evidence type="ECO:0000313" key="2">
    <source>
        <dbReference type="Proteomes" id="UP001165366"/>
    </source>
</evidence>
<gene>
    <name evidence="1" type="ORF">L6773_21125</name>
</gene>
<organism evidence="1 2">
    <name type="scientific">Rhodohalobacter sulfatireducens</name>
    <dbReference type="NCBI Taxonomy" id="2911366"/>
    <lineage>
        <taxon>Bacteria</taxon>
        <taxon>Pseudomonadati</taxon>
        <taxon>Balneolota</taxon>
        <taxon>Balneolia</taxon>
        <taxon>Balneolales</taxon>
        <taxon>Balneolaceae</taxon>
        <taxon>Rhodohalobacter</taxon>
    </lineage>
</organism>
<protein>
    <submittedName>
        <fullName evidence="1">Uncharacterized protein</fullName>
    </submittedName>
</protein>
<keyword evidence="2" id="KW-1185">Reference proteome</keyword>